<dbReference type="HOGENOM" id="CLU_058805_1_1_10"/>
<name>F5ITJ2_9BACT</name>
<sequence>MRNIATKILILIYLFISVTGFSQNKEYNPIETAVPSLTIAPDARSGGMGDVGAATTPDAYSQYWNPAKYAFATSKASLALSYTPWMRSVVNGISLLNAVGYYKPGTENNQALSASLRYFSIGDVYLADAQGEFISTVAPSELAVDIGYSRKLTETFSGSVVIRYLRANYSGIEDEDSSDGTFAADVAGYNESYINIGKSESLLGLGFNISNIGGKISNGGHNRESFIPANFRVGTSLMYPLDEKNSLTIAADLNKLLVPTPPVLRDGESMEDYRERVLEYEKMSSFKGIFKSFGDAPGGFSEEMKEITWALGIEYDYDSKFRLRTGYANENAMKGNRKYLTFGTGLKINAFQLDAAYILATNNSNPLDQTLRFSLAFDFEAIMKLLNK</sequence>
<dbReference type="RefSeq" id="WP_006797914.1">
    <property type="nucleotide sequence ID" value="NZ_GL891979.1"/>
</dbReference>
<reference evidence="2 3" key="1">
    <citation type="submission" date="2011-04" db="EMBL/GenBank/DDBJ databases">
        <title>The Genome Sequence of Dysgonomonas gadei ATCC BAA-286.</title>
        <authorList>
            <consortium name="The Broad Institute Genome Sequencing Platform"/>
            <person name="Earl A."/>
            <person name="Ward D."/>
            <person name="Feldgarden M."/>
            <person name="Gevers D."/>
            <person name="Pudlo N."/>
            <person name="Martens E."/>
            <person name="Allen-Vercoe E."/>
            <person name="Young S.K."/>
            <person name="Zeng Q."/>
            <person name="Gargeya S."/>
            <person name="Fitzgerald M."/>
            <person name="Haas B."/>
            <person name="Abouelleil A."/>
            <person name="Alvarado L."/>
            <person name="Arachchi H.M."/>
            <person name="Berlin A."/>
            <person name="Brown A."/>
            <person name="Chapman S.B."/>
            <person name="Chen Z."/>
            <person name="Dunbar C."/>
            <person name="Freedman E."/>
            <person name="Gearin G."/>
            <person name="Gellesch M."/>
            <person name="Goldberg J."/>
            <person name="Griggs A."/>
            <person name="Gujja S."/>
            <person name="Heiman D."/>
            <person name="Howarth C."/>
            <person name="Larson L."/>
            <person name="Lui A."/>
            <person name="MacDonald P.J.P."/>
            <person name="Mehta T."/>
            <person name="Montmayeur A."/>
            <person name="Murphy C."/>
            <person name="Neiman D."/>
            <person name="Pearson M."/>
            <person name="Priest M."/>
            <person name="Roberts A."/>
            <person name="Saif S."/>
            <person name="Shea T."/>
            <person name="Shenoy N."/>
            <person name="Sisk P."/>
            <person name="Stolte C."/>
            <person name="Sykes S."/>
            <person name="Yandava C."/>
            <person name="Wortman J."/>
            <person name="Nusbaum C."/>
            <person name="Birren B."/>
        </authorList>
    </citation>
    <scope>NUCLEOTIDE SEQUENCE [LARGE SCALE GENOMIC DNA]</scope>
    <source>
        <strain evidence="2 3">ATCC BAA-286</strain>
    </source>
</reference>
<keyword evidence="3" id="KW-1185">Reference proteome</keyword>
<dbReference type="eggNOG" id="COG2067">
    <property type="taxonomic scope" value="Bacteria"/>
</dbReference>
<organism evidence="2 3">
    <name type="scientific">Dysgonomonas gadei ATCC BAA-286</name>
    <dbReference type="NCBI Taxonomy" id="742766"/>
    <lineage>
        <taxon>Bacteria</taxon>
        <taxon>Pseudomonadati</taxon>
        <taxon>Bacteroidota</taxon>
        <taxon>Bacteroidia</taxon>
        <taxon>Bacteroidales</taxon>
        <taxon>Dysgonomonadaceae</taxon>
        <taxon>Dysgonomonas</taxon>
    </lineage>
</organism>
<feature type="domain" description="Type IX secretion system protein PorV" evidence="1">
    <location>
        <begin position="24"/>
        <end position="262"/>
    </location>
</feature>
<dbReference type="Gene3D" id="2.40.160.60">
    <property type="entry name" value="Outer membrane protein transport protein (OMPP1/FadL/TodX)"/>
    <property type="match status" value="2"/>
</dbReference>
<accession>F5ITJ2</accession>
<dbReference type="Pfam" id="PF19572">
    <property type="entry name" value="PorV"/>
    <property type="match status" value="1"/>
</dbReference>
<dbReference type="InterPro" id="IPR045741">
    <property type="entry name" value="PorV"/>
</dbReference>
<dbReference type="NCBIfam" id="NF033710">
    <property type="entry name" value="T9SS_OM_PorV"/>
    <property type="match status" value="1"/>
</dbReference>
<gene>
    <name evidence="2" type="ORF">HMPREF9455_00409</name>
</gene>
<proteinExistence type="predicted"/>
<evidence type="ECO:0000259" key="1">
    <source>
        <dbReference type="Pfam" id="PF19572"/>
    </source>
</evidence>
<evidence type="ECO:0000313" key="3">
    <source>
        <dbReference type="Proteomes" id="UP000004913"/>
    </source>
</evidence>
<dbReference type="InterPro" id="IPR047799">
    <property type="entry name" value="T9SS_OM_PorV"/>
</dbReference>
<dbReference type="EMBL" id="ADLV01000006">
    <property type="protein sequence ID" value="EGJ99376.1"/>
    <property type="molecule type" value="Genomic_DNA"/>
</dbReference>
<dbReference type="STRING" id="742766.HMPREF9455_00409"/>
<dbReference type="OrthoDB" id="9758448at2"/>
<dbReference type="Proteomes" id="UP000004913">
    <property type="component" value="Unassembled WGS sequence"/>
</dbReference>
<protein>
    <recommendedName>
        <fullName evidence="1">Type IX secretion system protein PorV domain-containing protein</fullName>
    </recommendedName>
</protein>
<comment type="caution">
    <text evidence="2">The sequence shown here is derived from an EMBL/GenBank/DDBJ whole genome shotgun (WGS) entry which is preliminary data.</text>
</comment>
<dbReference type="NCBIfam" id="NF033709">
    <property type="entry name" value="PorV_fam"/>
    <property type="match status" value="1"/>
</dbReference>
<evidence type="ECO:0000313" key="2">
    <source>
        <dbReference type="EMBL" id="EGJ99376.1"/>
    </source>
</evidence>
<dbReference type="AlphaFoldDB" id="F5ITJ2"/>